<gene>
    <name evidence="2" type="ORF">DXU93_11750</name>
</gene>
<keyword evidence="1" id="KW-0472">Membrane</keyword>
<dbReference type="Proteomes" id="UP000257127">
    <property type="component" value="Unassembled WGS sequence"/>
</dbReference>
<keyword evidence="1" id="KW-0812">Transmembrane</keyword>
<evidence type="ECO:0000256" key="1">
    <source>
        <dbReference type="SAM" id="Phobius"/>
    </source>
</evidence>
<protein>
    <submittedName>
        <fullName evidence="2">Uncharacterized protein</fullName>
    </submittedName>
</protein>
<dbReference type="EMBL" id="QURB01000007">
    <property type="protein sequence ID" value="RFC53794.1"/>
    <property type="molecule type" value="Genomic_DNA"/>
</dbReference>
<dbReference type="OrthoDB" id="1467548at2"/>
<accession>A0A3E1EW53</accession>
<reference evidence="2 3" key="1">
    <citation type="submission" date="2018-08" db="EMBL/GenBank/DDBJ databases">
        <title>The draft genome squence of Brumimicrobium sp. N62.</title>
        <authorList>
            <person name="Du Z.-J."/>
            <person name="Luo H.-R."/>
        </authorList>
    </citation>
    <scope>NUCLEOTIDE SEQUENCE [LARGE SCALE GENOMIC DNA]</scope>
    <source>
        <strain evidence="2 3">N62</strain>
    </source>
</reference>
<dbReference type="AlphaFoldDB" id="A0A3E1EW53"/>
<feature type="transmembrane region" description="Helical" evidence="1">
    <location>
        <begin position="99"/>
        <end position="117"/>
    </location>
</feature>
<organism evidence="2 3">
    <name type="scientific">Brumimicrobium aurantiacum</name>
    <dbReference type="NCBI Taxonomy" id="1737063"/>
    <lineage>
        <taxon>Bacteria</taxon>
        <taxon>Pseudomonadati</taxon>
        <taxon>Bacteroidota</taxon>
        <taxon>Flavobacteriia</taxon>
        <taxon>Flavobacteriales</taxon>
        <taxon>Crocinitomicaceae</taxon>
        <taxon>Brumimicrobium</taxon>
    </lineage>
</organism>
<proteinExistence type="predicted"/>
<name>A0A3E1EW53_9FLAO</name>
<evidence type="ECO:0000313" key="2">
    <source>
        <dbReference type="EMBL" id="RFC53794.1"/>
    </source>
</evidence>
<keyword evidence="1" id="KW-1133">Transmembrane helix</keyword>
<keyword evidence="3" id="KW-1185">Reference proteome</keyword>
<comment type="caution">
    <text evidence="2">The sequence shown here is derived from an EMBL/GenBank/DDBJ whole genome shotgun (WGS) entry which is preliminary data.</text>
</comment>
<evidence type="ECO:0000313" key="3">
    <source>
        <dbReference type="Proteomes" id="UP000257127"/>
    </source>
</evidence>
<sequence length="252" mass="29265">MEDLIKNIIINKRYFELNSEEKMLVKKYAKNEEEFEALKITFGSVYNFNEELNAKLSPGVKEKLNERFKTKHSAEKNIQWNQLLYFFFPQDRQFYQKPAFQIAAIALMVFLTIPFLWKEKTPQYAINTTGNSIEINKVEFENTTPESDRVSTENNVQHLKEVPKSTQDVVSPPPPVAVIEENTLDLGEEDVVIEEEYVLEDYMLSPQNETTISTERRVSNLSGDTRVEHAEIQKSNKKVETSETLDLLIALY</sequence>
<dbReference type="RefSeq" id="WP_116881490.1">
    <property type="nucleotide sequence ID" value="NZ_QURB01000007.1"/>
</dbReference>